<dbReference type="Proteomes" id="UP000198707">
    <property type="component" value="Unassembled WGS sequence"/>
</dbReference>
<dbReference type="RefSeq" id="WP_092378476.1">
    <property type="nucleotide sequence ID" value="NZ_BOPI01000035.1"/>
</dbReference>
<dbReference type="GO" id="GO:0005507">
    <property type="term" value="F:copper ion binding"/>
    <property type="evidence" value="ECO:0007669"/>
    <property type="project" value="InterPro"/>
</dbReference>
<dbReference type="AlphaFoldDB" id="A0A1H6XBN2"/>
<evidence type="ECO:0000256" key="7">
    <source>
        <dbReference type="ARBA" id="ARBA00023008"/>
    </source>
</evidence>
<evidence type="ECO:0000259" key="12">
    <source>
        <dbReference type="Pfam" id="PF05425"/>
    </source>
</evidence>
<dbReference type="OrthoDB" id="5242236at2"/>
<accession>A0A1H6XBN2</accession>
<keyword evidence="7" id="KW-0186">Copper</keyword>
<feature type="transmembrane region" description="Helical" evidence="9">
    <location>
        <begin position="184"/>
        <end position="208"/>
    </location>
</feature>
<sequence>MTTRTRAAALLGLILVSLCAALGPAGPAAAHAVVVATTPQRDEVLGYAPREVLVTFSETIGVVPGRVQVLAPDGKRINIGEPEVRNRTMRIALRPSDRPLGTYLVSYRVISADSHPVAGSFTFAAGAPSATPPTPPTESENPAGALVPAAKYIGYLGLVLAVGPPLLVATMWPRRRSRRGATTMALLGLGLVAVSTVGTWIGQAAQVVGAPTGQLTPADLRAVADSDIGVVLLARLALVGLAAALVPAVVRGTAGRARGGALAVVGLAGMVTWPLAGHPVAAPLPPVSIALGTLHIAGVTVWLGGLIALTVFLLRDTHERVLGRILPAWSRLATLAVAWLIAAGLGQAAIELGRPSALLGSTYGQLLCAKAALLAGVLVVAAGQRRLISRQDAAGRPRRVARAAGVELAATAVVLALTAVLVQTPPGRTAGTSPGGVTREGVAQSLRTNLFTLQFDVYPAAAGTANSLHAYVYTPQAKELPVVEWTITAALPAAGIEPITVEVDALEPHHGSAEIHFPTAGEWTLRITARTSEIDRSTATTTVTIR</sequence>
<dbReference type="Pfam" id="PF04234">
    <property type="entry name" value="CopC"/>
    <property type="match status" value="1"/>
</dbReference>
<evidence type="ECO:0000256" key="2">
    <source>
        <dbReference type="ARBA" id="ARBA00022475"/>
    </source>
</evidence>
<keyword evidence="2" id="KW-1003">Cell membrane</keyword>
<dbReference type="PANTHER" id="PTHR34820:SF4">
    <property type="entry name" value="INNER MEMBRANE PROTEIN YEBZ"/>
    <property type="match status" value="1"/>
</dbReference>
<feature type="chain" id="PRO_5038331708" evidence="10">
    <location>
        <begin position="33"/>
        <end position="546"/>
    </location>
</feature>
<evidence type="ECO:0000256" key="6">
    <source>
        <dbReference type="ARBA" id="ARBA00022989"/>
    </source>
</evidence>
<evidence type="ECO:0000256" key="10">
    <source>
        <dbReference type="SAM" id="SignalP"/>
    </source>
</evidence>
<dbReference type="Pfam" id="PF05425">
    <property type="entry name" value="CopD"/>
    <property type="match status" value="1"/>
</dbReference>
<evidence type="ECO:0000256" key="8">
    <source>
        <dbReference type="ARBA" id="ARBA00023136"/>
    </source>
</evidence>
<dbReference type="GO" id="GO:0046688">
    <property type="term" value="P:response to copper ion"/>
    <property type="evidence" value="ECO:0007669"/>
    <property type="project" value="InterPro"/>
</dbReference>
<feature type="domain" description="Copper resistance protein D" evidence="12">
    <location>
        <begin position="324"/>
        <end position="421"/>
    </location>
</feature>
<reference evidence="14" key="1">
    <citation type="submission" date="2016-10" db="EMBL/GenBank/DDBJ databases">
        <authorList>
            <person name="Varghese N."/>
            <person name="Submissions S."/>
        </authorList>
    </citation>
    <scope>NUCLEOTIDE SEQUENCE [LARGE SCALE GENOMIC DNA]</scope>
    <source>
        <strain evidence="14">CGMCC 4.7038</strain>
    </source>
</reference>
<feature type="transmembrane region" description="Helical" evidence="9">
    <location>
        <begin position="326"/>
        <end position="350"/>
    </location>
</feature>
<feature type="transmembrane region" description="Helical" evidence="9">
    <location>
        <begin position="288"/>
        <end position="314"/>
    </location>
</feature>
<evidence type="ECO:0000259" key="11">
    <source>
        <dbReference type="Pfam" id="PF04234"/>
    </source>
</evidence>
<proteinExistence type="predicted"/>
<dbReference type="PANTHER" id="PTHR34820">
    <property type="entry name" value="INNER MEMBRANE PROTEIN YEBZ"/>
    <property type="match status" value="1"/>
</dbReference>
<evidence type="ECO:0000256" key="4">
    <source>
        <dbReference type="ARBA" id="ARBA00022723"/>
    </source>
</evidence>
<feature type="domain" description="CopC" evidence="11">
    <location>
        <begin position="31"/>
        <end position="124"/>
    </location>
</feature>
<evidence type="ECO:0000313" key="13">
    <source>
        <dbReference type="EMBL" id="SEJ22252.1"/>
    </source>
</evidence>
<feature type="transmembrane region" description="Helical" evidence="9">
    <location>
        <begin position="152"/>
        <end position="172"/>
    </location>
</feature>
<keyword evidence="3 9" id="KW-0812">Transmembrane</keyword>
<dbReference type="GO" id="GO:0005886">
    <property type="term" value="C:plasma membrane"/>
    <property type="evidence" value="ECO:0007669"/>
    <property type="project" value="UniProtKB-SubCell"/>
</dbReference>
<dbReference type="GO" id="GO:0006825">
    <property type="term" value="P:copper ion transport"/>
    <property type="evidence" value="ECO:0007669"/>
    <property type="project" value="InterPro"/>
</dbReference>
<evidence type="ECO:0000256" key="3">
    <source>
        <dbReference type="ARBA" id="ARBA00022692"/>
    </source>
</evidence>
<dbReference type="STRING" id="1144548.SAMN05443287_103389"/>
<organism evidence="13 14">
    <name type="scientific">Micromonospora phaseoli</name>
    <dbReference type="NCBI Taxonomy" id="1144548"/>
    <lineage>
        <taxon>Bacteria</taxon>
        <taxon>Bacillati</taxon>
        <taxon>Actinomycetota</taxon>
        <taxon>Actinomycetes</taxon>
        <taxon>Micromonosporales</taxon>
        <taxon>Micromonosporaceae</taxon>
        <taxon>Micromonospora</taxon>
    </lineage>
</organism>
<dbReference type="SUPFAM" id="SSF81296">
    <property type="entry name" value="E set domains"/>
    <property type="match status" value="1"/>
</dbReference>
<dbReference type="InterPro" id="IPR014755">
    <property type="entry name" value="Cu-Rt/internalin_Ig-like"/>
</dbReference>
<evidence type="ECO:0000313" key="14">
    <source>
        <dbReference type="Proteomes" id="UP000198707"/>
    </source>
</evidence>
<evidence type="ECO:0000256" key="1">
    <source>
        <dbReference type="ARBA" id="ARBA00004651"/>
    </source>
</evidence>
<dbReference type="InterPro" id="IPR007348">
    <property type="entry name" value="CopC_dom"/>
</dbReference>
<dbReference type="GO" id="GO:0042597">
    <property type="term" value="C:periplasmic space"/>
    <property type="evidence" value="ECO:0007669"/>
    <property type="project" value="InterPro"/>
</dbReference>
<dbReference type="InterPro" id="IPR032694">
    <property type="entry name" value="CopC/D"/>
</dbReference>
<dbReference type="InterPro" id="IPR014756">
    <property type="entry name" value="Ig_E-set"/>
</dbReference>
<protein>
    <submittedName>
        <fullName evidence="13">Copper transport protein</fullName>
    </submittedName>
</protein>
<dbReference type="Gene3D" id="2.60.40.1220">
    <property type="match status" value="1"/>
</dbReference>
<feature type="transmembrane region" description="Helical" evidence="9">
    <location>
        <begin position="257"/>
        <end position="276"/>
    </location>
</feature>
<dbReference type="InterPro" id="IPR008457">
    <property type="entry name" value="Cu-R_CopD_dom"/>
</dbReference>
<feature type="transmembrane region" description="Helical" evidence="9">
    <location>
        <begin position="228"/>
        <end position="250"/>
    </location>
</feature>
<feature type="signal peptide" evidence="10">
    <location>
        <begin position="1"/>
        <end position="32"/>
    </location>
</feature>
<comment type="subcellular location">
    <subcellularLocation>
        <location evidence="1">Cell membrane</location>
        <topology evidence="1">Multi-pass membrane protein</topology>
    </subcellularLocation>
</comment>
<gene>
    <name evidence="13" type="ORF">SAMN05443287_103389</name>
</gene>
<keyword evidence="5 10" id="KW-0732">Signal</keyword>
<feature type="transmembrane region" description="Helical" evidence="9">
    <location>
        <begin position="403"/>
        <end position="422"/>
    </location>
</feature>
<keyword evidence="4" id="KW-0479">Metal-binding</keyword>
<evidence type="ECO:0000256" key="5">
    <source>
        <dbReference type="ARBA" id="ARBA00022729"/>
    </source>
</evidence>
<dbReference type="EMBL" id="FNYV01000003">
    <property type="protein sequence ID" value="SEJ22252.1"/>
    <property type="molecule type" value="Genomic_DNA"/>
</dbReference>
<keyword evidence="6 9" id="KW-1133">Transmembrane helix</keyword>
<evidence type="ECO:0000256" key="9">
    <source>
        <dbReference type="SAM" id="Phobius"/>
    </source>
</evidence>
<name>A0A1H6XBN2_9ACTN</name>
<feature type="transmembrane region" description="Helical" evidence="9">
    <location>
        <begin position="362"/>
        <end position="382"/>
    </location>
</feature>
<keyword evidence="14" id="KW-1185">Reference proteome</keyword>
<keyword evidence="8 9" id="KW-0472">Membrane</keyword>